<evidence type="ECO:0000256" key="1">
    <source>
        <dbReference type="SAM" id="MobiDB-lite"/>
    </source>
</evidence>
<dbReference type="EMBL" id="GGFM01009997">
    <property type="protein sequence ID" value="MBW30748.1"/>
    <property type="molecule type" value="Transcribed_RNA"/>
</dbReference>
<name>A0A2M3ZQS5_9DIPT</name>
<reference evidence="2" key="1">
    <citation type="submission" date="2018-01" db="EMBL/GenBank/DDBJ databases">
        <title>An insight into the sialome of Amazonian anophelines.</title>
        <authorList>
            <person name="Ribeiro J.M."/>
            <person name="Scarpassa V."/>
            <person name="Calvo E."/>
        </authorList>
    </citation>
    <scope>NUCLEOTIDE SEQUENCE</scope>
    <source>
        <tissue evidence="2">Salivary glands</tissue>
    </source>
</reference>
<proteinExistence type="predicted"/>
<organism evidence="2">
    <name type="scientific">Anopheles braziliensis</name>
    <dbReference type="NCBI Taxonomy" id="58242"/>
    <lineage>
        <taxon>Eukaryota</taxon>
        <taxon>Metazoa</taxon>
        <taxon>Ecdysozoa</taxon>
        <taxon>Arthropoda</taxon>
        <taxon>Hexapoda</taxon>
        <taxon>Insecta</taxon>
        <taxon>Pterygota</taxon>
        <taxon>Neoptera</taxon>
        <taxon>Endopterygota</taxon>
        <taxon>Diptera</taxon>
        <taxon>Nematocera</taxon>
        <taxon>Culicoidea</taxon>
        <taxon>Culicidae</taxon>
        <taxon>Anophelinae</taxon>
        <taxon>Anopheles</taxon>
    </lineage>
</organism>
<sequence length="68" mass="7539">MLLLLLLLMHTTALLNKSNHTASKRFSQRASEHGCGFFCGQETYKQDGTNDTSGRHAPSRPEQNPTGH</sequence>
<dbReference type="AlphaFoldDB" id="A0A2M3ZQS5"/>
<accession>A0A2M3ZQS5</accession>
<evidence type="ECO:0000313" key="2">
    <source>
        <dbReference type="EMBL" id="MBW30748.1"/>
    </source>
</evidence>
<feature type="region of interest" description="Disordered" evidence="1">
    <location>
        <begin position="46"/>
        <end position="68"/>
    </location>
</feature>
<protein>
    <submittedName>
        <fullName evidence="2">Putative secreted peptide</fullName>
    </submittedName>
</protein>